<reference evidence="5" key="1">
    <citation type="submission" date="2016-10" db="EMBL/GenBank/DDBJ databases">
        <authorList>
            <person name="Varghese N."/>
            <person name="Submissions S."/>
        </authorList>
    </citation>
    <scope>NUCLEOTIDE SEQUENCE [LARGE SCALE GENOMIC DNA]</scope>
    <source>
        <strain evidence="5">DSM 23925</strain>
    </source>
</reference>
<evidence type="ECO:0000313" key="5">
    <source>
        <dbReference type="Proteomes" id="UP000198705"/>
    </source>
</evidence>
<dbReference type="GO" id="GO:0004553">
    <property type="term" value="F:hydrolase activity, hydrolyzing O-glycosyl compounds"/>
    <property type="evidence" value="ECO:0007669"/>
    <property type="project" value="UniProtKB-ARBA"/>
</dbReference>
<dbReference type="CDD" id="cd06263">
    <property type="entry name" value="MAM"/>
    <property type="match status" value="1"/>
</dbReference>
<dbReference type="Pfam" id="PF05572">
    <property type="entry name" value="Peptidase_M43"/>
    <property type="match status" value="1"/>
</dbReference>
<dbReference type="PANTHER" id="PTHR23282:SF142">
    <property type="entry name" value="MAM DOMAIN-CONTAINING PROTEIN"/>
    <property type="match status" value="1"/>
</dbReference>
<evidence type="ECO:0000313" key="4">
    <source>
        <dbReference type="EMBL" id="SFN72892.1"/>
    </source>
</evidence>
<dbReference type="Pfam" id="PF18911">
    <property type="entry name" value="PKD_4"/>
    <property type="match status" value="1"/>
</dbReference>
<dbReference type="GO" id="GO:0005975">
    <property type="term" value="P:carbohydrate metabolic process"/>
    <property type="evidence" value="ECO:0007669"/>
    <property type="project" value="UniProtKB-ARBA"/>
</dbReference>
<dbReference type="InterPro" id="IPR008754">
    <property type="entry name" value="Peptidase_M43"/>
</dbReference>
<name>A0A1I5BDX7_9FLAO</name>
<evidence type="ECO:0000259" key="2">
    <source>
        <dbReference type="PROSITE" id="PS50060"/>
    </source>
</evidence>
<dbReference type="AlphaFoldDB" id="A0A1I5BDX7"/>
<gene>
    <name evidence="4" type="ORF">SAMN04487989_10358</name>
</gene>
<dbReference type="OrthoDB" id="6278496at2"/>
<dbReference type="InterPro" id="IPR000601">
    <property type="entry name" value="PKD_dom"/>
</dbReference>
<dbReference type="InterPro" id="IPR051560">
    <property type="entry name" value="MAM_domain-containing"/>
</dbReference>
<dbReference type="Gene3D" id="3.40.390.10">
    <property type="entry name" value="Collagenase (Catalytic Domain)"/>
    <property type="match status" value="1"/>
</dbReference>
<dbReference type="GO" id="GO:0016020">
    <property type="term" value="C:membrane"/>
    <property type="evidence" value="ECO:0007669"/>
    <property type="project" value="InterPro"/>
</dbReference>
<dbReference type="Pfam" id="PF00629">
    <property type="entry name" value="MAM"/>
    <property type="match status" value="1"/>
</dbReference>
<dbReference type="EMBL" id="FOVN01000003">
    <property type="protein sequence ID" value="SFN72892.1"/>
    <property type="molecule type" value="Genomic_DNA"/>
</dbReference>
<feature type="domain" description="PKD" evidence="3">
    <location>
        <begin position="318"/>
        <end position="382"/>
    </location>
</feature>
<feature type="domain" description="MAM" evidence="2">
    <location>
        <begin position="385"/>
        <end position="555"/>
    </location>
</feature>
<evidence type="ECO:0000256" key="1">
    <source>
        <dbReference type="ARBA" id="ARBA00022729"/>
    </source>
</evidence>
<dbReference type="Pfam" id="PF18962">
    <property type="entry name" value="Por_Secre_tail"/>
    <property type="match status" value="1"/>
</dbReference>
<dbReference type="InterPro" id="IPR013783">
    <property type="entry name" value="Ig-like_fold"/>
</dbReference>
<dbReference type="PANTHER" id="PTHR23282">
    <property type="entry name" value="APICAL ENDOSOMAL GLYCOPROTEIN PRECURSOR"/>
    <property type="match status" value="1"/>
</dbReference>
<dbReference type="InterPro" id="IPR035986">
    <property type="entry name" value="PKD_dom_sf"/>
</dbReference>
<dbReference type="InterPro" id="IPR024079">
    <property type="entry name" value="MetalloPept_cat_dom_sf"/>
</dbReference>
<dbReference type="Gene3D" id="2.60.120.200">
    <property type="match status" value="1"/>
</dbReference>
<dbReference type="SMART" id="SM00137">
    <property type="entry name" value="MAM"/>
    <property type="match status" value="1"/>
</dbReference>
<accession>A0A1I5BDX7</accession>
<dbReference type="SUPFAM" id="SSF49899">
    <property type="entry name" value="Concanavalin A-like lectins/glucanases"/>
    <property type="match status" value="1"/>
</dbReference>
<sequence>MNITTLNKLLLFLTVALFFQLPLFSQDKNCGTIETPESLRFFQNNKQQLLEIEETFLNNPQFRASNPITSVPVKAHIIRTSSGTGGLTTTELNDAITTMNAFYANANLEFFICDGINYIDNDTYYDFQDDQEGILTATHSVSGLINIYFANTVTKVSTGSSLCGYAYYPGGDDTILMVNSCATNGSTLAHEMGHFFNLRHTHGGTPNELVNGSNCTTEGDYICDTPADPTLSYSNVNSSCNYTGTDVDANGDFYMPQTNNIMSYSRKECRDLFTPQQYARMYATYALTRNNFNCASISVDFTADITQSCQSSLTVAFSETTVGATSWAWDFDGDNITDYTTQNPTHTYLSSGLYDVKLSVSNAQNTISKSYTEYIKVGATETLPLSRDFDALTDITENGWTVKSNSTANFTWVLNSGTTPSTGSGPLTDASGTGNYIFVEGSNAVSGEVAEYITPCVEINTVNGVLEFDYHMFGLSMGELHVDIDTGSGFTNDITPAIIGQQQETNGEAYLTRQVDLSSYSGQTARFRFRAIRGSNWSSDIAIDNITIQNTLSRETFNSESVSIFPNPVSNTNLRVKLPNNTQETTYQITNMLGQKLTSGTFTEIIDVSDLSAGTYFLLIHVNGNKVTKRFIKK</sequence>
<dbReference type="SUPFAM" id="SSF49299">
    <property type="entry name" value="PKD domain"/>
    <property type="match status" value="1"/>
</dbReference>
<keyword evidence="1" id="KW-0732">Signal</keyword>
<dbReference type="GO" id="GO:0008237">
    <property type="term" value="F:metallopeptidase activity"/>
    <property type="evidence" value="ECO:0007669"/>
    <property type="project" value="InterPro"/>
</dbReference>
<dbReference type="NCBIfam" id="TIGR04183">
    <property type="entry name" value="Por_Secre_tail"/>
    <property type="match status" value="1"/>
</dbReference>
<organism evidence="4 5">
    <name type="scientific">Bizionia echini</name>
    <dbReference type="NCBI Taxonomy" id="649333"/>
    <lineage>
        <taxon>Bacteria</taxon>
        <taxon>Pseudomonadati</taxon>
        <taxon>Bacteroidota</taxon>
        <taxon>Flavobacteriia</taxon>
        <taxon>Flavobacteriales</taxon>
        <taxon>Flavobacteriaceae</taxon>
        <taxon>Bizionia</taxon>
    </lineage>
</organism>
<dbReference type="PROSITE" id="PS50060">
    <property type="entry name" value="MAM_2"/>
    <property type="match status" value="1"/>
</dbReference>
<dbReference type="STRING" id="649333.SAMN04487989_10358"/>
<keyword evidence="5" id="KW-1185">Reference proteome</keyword>
<dbReference type="Gene3D" id="2.60.40.10">
    <property type="entry name" value="Immunoglobulins"/>
    <property type="match status" value="1"/>
</dbReference>
<protein>
    <submittedName>
        <fullName evidence="4">Por secretion system C-terminal sorting domain-containing protein</fullName>
    </submittedName>
</protein>
<dbReference type="InterPro" id="IPR026444">
    <property type="entry name" value="Secre_tail"/>
</dbReference>
<dbReference type="InterPro" id="IPR000998">
    <property type="entry name" value="MAM_dom"/>
</dbReference>
<dbReference type="SMART" id="SM00089">
    <property type="entry name" value="PKD"/>
    <property type="match status" value="1"/>
</dbReference>
<dbReference type="PROSITE" id="PS50093">
    <property type="entry name" value="PKD"/>
    <property type="match status" value="1"/>
</dbReference>
<dbReference type="Proteomes" id="UP000198705">
    <property type="component" value="Unassembled WGS sequence"/>
</dbReference>
<proteinExistence type="predicted"/>
<dbReference type="NCBIfam" id="NF038128">
    <property type="entry name" value="choice_anch_J"/>
    <property type="match status" value="1"/>
</dbReference>
<dbReference type="InterPro" id="IPR013320">
    <property type="entry name" value="ConA-like_dom_sf"/>
</dbReference>
<dbReference type="InterPro" id="IPR022409">
    <property type="entry name" value="PKD/Chitinase_dom"/>
</dbReference>
<dbReference type="SUPFAM" id="SSF55486">
    <property type="entry name" value="Metalloproteases ('zincins'), catalytic domain"/>
    <property type="match status" value="1"/>
</dbReference>
<dbReference type="RefSeq" id="WP_092207736.1">
    <property type="nucleotide sequence ID" value="NZ_FOVN01000003.1"/>
</dbReference>
<evidence type="ECO:0000259" key="3">
    <source>
        <dbReference type="PROSITE" id="PS50093"/>
    </source>
</evidence>
<dbReference type="CDD" id="cd00146">
    <property type="entry name" value="PKD"/>
    <property type="match status" value="1"/>
</dbReference>